<name>A0A679J9L5_VARPD</name>
<keyword evidence="1" id="KW-0732">Signal</keyword>
<reference evidence="2" key="1">
    <citation type="submission" date="2019-12" db="EMBL/GenBank/DDBJ databases">
        <authorList>
            <person name="Cremers G."/>
        </authorList>
    </citation>
    <scope>NUCLEOTIDE SEQUENCE</scope>
    <source>
        <strain evidence="2">Vvax</strain>
    </source>
</reference>
<dbReference type="AlphaFoldDB" id="A0A679J9L5"/>
<sequence length="172" mass="18201">MRLNLNGLRAGRCAAAAAVLAISFGAALAAGKGGQAEWQQDPSTGCRFIAPTSLTTAPTYWTGACVSGKASGLGMLRTRVGAKAGIAFYGELRDGVPLIGAVDFESGYQVGRFVDGDIGAHNTEWQEQHDGFEAALRAARMVSKHYSNAGNTASARYYDRVAKQLDKQLDRD</sequence>
<organism evidence="2">
    <name type="scientific">Variovorax paradoxus</name>
    <dbReference type="NCBI Taxonomy" id="34073"/>
    <lineage>
        <taxon>Bacteria</taxon>
        <taxon>Pseudomonadati</taxon>
        <taxon>Pseudomonadota</taxon>
        <taxon>Betaproteobacteria</taxon>
        <taxon>Burkholderiales</taxon>
        <taxon>Comamonadaceae</taxon>
        <taxon>Variovorax</taxon>
    </lineage>
</organism>
<evidence type="ECO:0000313" key="2">
    <source>
        <dbReference type="EMBL" id="CAA2110435.1"/>
    </source>
</evidence>
<protein>
    <submittedName>
        <fullName evidence="2">Uncharacterized protein</fullName>
    </submittedName>
</protein>
<evidence type="ECO:0000256" key="1">
    <source>
        <dbReference type="SAM" id="SignalP"/>
    </source>
</evidence>
<feature type="chain" id="PRO_5025397247" evidence="1">
    <location>
        <begin position="30"/>
        <end position="172"/>
    </location>
</feature>
<dbReference type="EMBL" id="LR743508">
    <property type="protein sequence ID" value="CAA2110435.1"/>
    <property type="molecule type" value="Genomic_DNA"/>
</dbReference>
<gene>
    <name evidence="2" type="ORF">VVAX_06678</name>
</gene>
<accession>A0A679J9L5</accession>
<proteinExistence type="predicted"/>
<feature type="signal peptide" evidence="1">
    <location>
        <begin position="1"/>
        <end position="29"/>
    </location>
</feature>